<dbReference type="Gene3D" id="3.40.50.720">
    <property type="entry name" value="NAD(P)-binding Rossmann-like Domain"/>
    <property type="match status" value="1"/>
</dbReference>
<evidence type="ECO:0000256" key="6">
    <source>
        <dbReference type="ARBA" id="ARBA00023136"/>
    </source>
</evidence>
<sequence length="452" mass="52015">MKRVELFFTFILIPLDILMVVLAVVLAYKLRLDYSSLPSAYIEPFNEYLKFFIFTLPVWFVVFLINGLYSISERKNALNEFGKIVVAVSAVIALVVAYIFLSRTFFFSRLIVAELWALAILLVVIGRFMVRFIQRSLYKRKIGVHRVIILGHNSMTKPIVAELKKNYRLGYEIVKVIDKDGIEKLDTIVFNNPCDEIMVTDAGLPESQIAKVLEFCRLNGLVFKMTPNLFLVRSSHVLVQSLAGVPILEFQRTPLDGWGKIIKRSGDILGSLILIIILSPIMLLTAILVRLTSKGSILFHQERVGLGKNFVIYKFRTMRENAEEEHAKMMKKYGVMFKLKHDPRLTPIGSFLRKTSLDELPQFFNVLKGNMSLIGPRPPMPEEVAEYNNWQKKRLGVKPGITGLWQVSGRSELSFDDWVRLDAYYIENWSLWMDIQIFFKTIWVVLKGRGAY</sequence>
<feature type="transmembrane region" description="Helical" evidence="7">
    <location>
        <begin position="81"/>
        <end position="101"/>
    </location>
</feature>
<evidence type="ECO:0000256" key="4">
    <source>
        <dbReference type="ARBA" id="ARBA00022692"/>
    </source>
</evidence>
<accession>A0A0G4B3W3</accession>
<evidence type="ECO:0000313" key="10">
    <source>
        <dbReference type="Proteomes" id="UP000035648"/>
    </source>
</evidence>
<dbReference type="STRING" id="1618337.UT28_C0001G0879"/>
<name>A0A0G4B3W3_9BACT</name>
<comment type="similarity">
    <text evidence="2">Belongs to the bacterial sugar transferase family.</text>
</comment>
<evidence type="ECO:0000256" key="3">
    <source>
        <dbReference type="ARBA" id="ARBA00022679"/>
    </source>
</evidence>
<gene>
    <name evidence="9" type="ORF">UT28_C0001G0879</name>
</gene>
<dbReference type="GO" id="GO:0016780">
    <property type="term" value="F:phosphotransferase activity, for other substituted phosphate groups"/>
    <property type="evidence" value="ECO:0007669"/>
    <property type="project" value="TreeGrafter"/>
</dbReference>
<keyword evidence="5 7" id="KW-1133">Transmembrane helix</keyword>
<dbReference type="Proteomes" id="UP000035648">
    <property type="component" value="Chromosome"/>
</dbReference>
<dbReference type="PANTHER" id="PTHR30576:SF10">
    <property type="entry name" value="SLL5057 PROTEIN"/>
    <property type="match status" value="1"/>
</dbReference>
<evidence type="ECO:0000259" key="8">
    <source>
        <dbReference type="Pfam" id="PF02397"/>
    </source>
</evidence>
<comment type="subcellular location">
    <subcellularLocation>
        <location evidence="1">Membrane</location>
        <topology evidence="1">Multi-pass membrane protein</topology>
    </subcellularLocation>
</comment>
<keyword evidence="6 7" id="KW-0472">Membrane</keyword>
<evidence type="ECO:0000313" key="9">
    <source>
        <dbReference type="EMBL" id="AKM82656.1"/>
    </source>
</evidence>
<evidence type="ECO:0000256" key="5">
    <source>
        <dbReference type="ARBA" id="ARBA00022989"/>
    </source>
</evidence>
<feature type="transmembrane region" description="Helical" evidence="7">
    <location>
        <begin position="48"/>
        <end position="69"/>
    </location>
</feature>
<keyword evidence="4 7" id="KW-0812">Transmembrane</keyword>
<proteinExistence type="inferred from homology"/>
<dbReference type="EMBL" id="CP011213">
    <property type="protein sequence ID" value="AKM82656.1"/>
    <property type="molecule type" value="Genomic_DNA"/>
</dbReference>
<dbReference type="GO" id="GO:0016020">
    <property type="term" value="C:membrane"/>
    <property type="evidence" value="ECO:0007669"/>
    <property type="project" value="UniProtKB-SubCell"/>
</dbReference>
<protein>
    <submittedName>
        <fullName evidence="9">UDP-phosphate glucose phosphotransferase</fullName>
        <ecNumber evidence="9">2.7.8.-</ecNumber>
    </submittedName>
</protein>
<dbReference type="NCBIfam" id="TIGR03025">
    <property type="entry name" value="EPS_sugtrans"/>
    <property type="match status" value="1"/>
</dbReference>
<reference evidence="9 10" key="1">
    <citation type="journal article" date="2015" name="Nature">
        <title>rRNA introns, odd ribosomes, and small enigmatic genomes across a large radiation of phyla.</title>
        <authorList>
            <person name="Brown C.T."/>
            <person name="Hug L.A."/>
            <person name="Thomas B.C."/>
            <person name="Sharon I."/>
            <person name="Castelle C.J."/>
            <person name="Singh A."/>
            <person name="Wilkins M.J."/>
            <person name="Williams K.H."/>
            <person name="Banfield J.F."/>
        </authorList>
    </citation>
    <scope>NUCLEOTIDE SEQUENCE [LARGE SCALE GENOMIC DNA]</scope>
</reference>
<dbReference type="AlphaFoldDB" id="A0A0G4B3W3"/>
<feature type="transmembrane region" description="Helical" evidence="7">
    <location>
        <begin position="107"/>
        <end position="130"/>
    </location>
</feature>
<dbReference type="Pfam" id="PF13727">
    <property type="entry name" value="CoA_binding_3"/>
    <property type="match status" value="1"/>
</dbReference>
<evidence type="ECO:0000256" key="1">
    <source>
        <dbReference type="ARBA" id="ARBA00004141"/>
    </source>
</evidence>
<dbReference type="InterPro" id="IPR003362">
    <property type="entry name" value="Bact_transf"/>
</dbReference>
<feature type="transmembrane region" description="Helical" evidence="7">
    <location>
        <begin position="268"/>
        <end position="289"/>
    </location>
</feature>
<dbReference type="KEGG" id="bbgw:UT28_C0001G0879"/>
<dbReference type="Pfam" id="PF02397">
    <property type="entry name" value="Bac_transf"/>
    <property type="match status" value="1"/>
</dbReference>
<organism evidence="9 10">
    <name type="scientific">Berkelbacteria bacterium GW2011_GWE1_39_12</name>
    <dbReference type="NCBI Taxonomy" id="1618337"/>
    <lineage>
        <taxon>Bacteria</taxon>
        <taxon>Candidatus Berkelbacteria</taxon>
    </lineage>
</organism>
<keyword evidence="3 9" id="KW-0808">Transferase</keyword>
<evidence type="ECO:0000256" key="7">
    <source>
        <dbReference type="SAM" id="Phobius"/>
    </source>
</evidence>
<evidence type="ECO:0000256" key="2">
    <source>
        <dbReference type="ARBA" id="ARBA00006464"/>
    </source>
</evidence>
<feature type="transmembrane region" description="Helical" evidence="7">
    <location>
        <begin position="7"/>
        <end position="28"/>
    </location>
</feature>
<dbReference type="PATRIC" id="fig|1618337.4.peg.867"/>
<dbReference type="PANTHER" id="PTHR30576">
    <property type="entry name" value="COLANIC BIOSYNTHESIS UDP-GLUCOSE LIPID CARRIER TRANSFERASE"/>
    <property type="match status" value="1"/>
</dbReference>
<dbReference type="EC" id="2.7.8.-" evidence="9"/>
<dbReference type="InterPro" id="IPR017475">
    <property type="entry name" value="EPS_sugar_tfrase"/>
</dbReference>
<feature type="domain" description="Bacterial sugar transferase" evidence="8">
    <location>
        <begin position="263"/>
        <end position="447"/>
    </location>
</feature>